<dbReference type="Pfam" id="PF04101">
    <property type="entry name" value="Glyco_tran_28_C"/>
    <property type="match status" value="1"/>
</dbReference>
<evidence type="ECO:0000313" key="2">
    <source>
        <dbReference type="EMBL" id="WOF21771.1"/>
    </source>
</evidence>
<dbReference type="EMBL" id="CP118157">
    <property type="protein sequence ID" value="WOF21771.1"/>
    <property type="molecule type" value="Genomic_DNA"/>
</dbReference>
<proteinExistence type="predicted"/>
<name>A0AA97FE11_9MICO</name>
<protein>
    <submittedName>
        <fullName evidence="2">Glycosyltransferase</fullName>
    </submittedName>
</protein>
<gene>
    <name evidence="2" type="ORF">N8K70_10270</name>
</gene>
<accession>A0AA97FE11</accession>
<evidence type="ECO:0000259" key="1">
    <source>
        <dbReference type="Pfam" id="PF04101"/>
    </source>
</evidence>
<dbReference type="KEGG" id="mbet:N8K70_10270"/>
<evidence type="ECO:0000313" key="3">
    <source>
        <dbReference type="Proteomes" id="UP001305498"/>
    </source>
</evidence>
<dbReference type="Gene3D" id="3.40.50.2000">
    <property type="entry name" value="Glycogen Phosphorylase B"/>
    <property type="match status" value="1"/>
</dbReference>
<sequence length="392" mass="41965">MTIRIVLYSHDSAGLGHIRRNLALAHALSAGLNGEAVTGLLVAGRPEATRFRPPHGWDWLILPGVTHGEDGYRSRELRVDVSTATRLRGAAFRSAVRAFRPDMVVIDRHPLGVGRELEGALRTLRVEQPDCRIVLGLRDVLDAPAPAGAEWHALGGARTLRPLLDAVWVYGDPRIHDLTATGELPEDLNDLVTHTGYLAEGRIDGVAHEVGEPYVLTTVGGGADGTELAIAAAAAPVPDGHEHLVVTGPQMSAGDRRRVRAAATPRTQVVRRVPDALPLMRRASAVVCMGGYNTICELMTTRTPALVAPRTQRRDEQRIRASALARAGAVDTLAPWQIDAGAIGEWFASNIGRAVARDAIARDGLERVPLLAETLLAGDARMSEEGGERVAS</sequence>
<dbReference type="Proteomes" id="UP001305498">
    <property type="component" value="Chromosome"/>
</dbReference>
<dbReference type="InterPro" id="IPR007235">
    <property type="entry name" value="Glyco_trans_28_C"/>
</dbReference>
<dbReference type="RefSeq" id="WP_317138249.1">
    <property type="nucleotide sequence ID" value="NZ_CP118157.1"/>
</dbReference>
<feature type="domain" description="Glycosyl transferase family 28 C-terminal" evidence="1">
    <location>
        <begin position="244"/>
        <end position="329"/>
    </location>
</feature>
<dbReference type="SUPFAM" id="SSF53756">
    <property type="entry name" value="UDP-Glycosyltransferase/glycogen phosphorylase"/>
    <property type="match status" value="1"/>
</dbReference>
<keyword evidence="3" id="KW-1185">Reference proteome</keyword>
<dbReference type="PANTHER" id="PTHR21015:SF28">
    <property type="entry name" value="SLL1722 PROTEIN"/>
    <property type="match status" value="1"/>
</dbReference>
<organism evidence="2 3">
    <name type="scientific">Microbacterium betulae</name>
    <dbReference type="NCBI Taxonomy" id="2981139"/>
    <lineage>
        <taxon>Bacteria</taxon>
        <taxon>Bacillati</taxon>
        <taxon>Actinomycetota</taxon>
        <taxon>Actinomycetes</taxon>
        <taxon>Micrococcales</taxon>
        <taxon>Microbacteriaceae</taxon>
        <taxon>Microbacterium</taxon>
    </lineage>
</organism>
<dbReference type="PANTHER" id="PTHR21015">
    <property type="entry name" value="UDP-N-ACETYLGLUCOSAMINE--N-ACETYLMURAMYL-(PENTAPEPTIDE) PYROPHOSPHORYL-UNDECAPRENOL N-ACETYLGLUCOSAMINE TRANSFERASE 1"/>
    <property type="match status" value="1"/>
</dbReference>
<dbReference type="AlphaFoldDB" id="A0AA97FE11"/>
<reference evidence="2 3" key="1">
    <citation type="submission" date="2023-02" db="EMBL/GenBank/DDBJ databases">
        <title>Microbacterium betulae sp. nov., isolated from birch wood.</title>
        <authorList>
            <person name="Pasciak M."/>
            <person name="Pawlik K.J."/>
            <person name="Martynowski D."/>
            <person name="Laczmanski L."/>
            <person name="Ciekot J."/>
            <person name="Szponar B."/>
            <person name="Wojcik-Fatla A."/>
            <person name="Mackiewicz B."/>
            <person name="Farian E."/>
            <person name="Cholewa G."/>
            <person name="Cholewa A."/>
            <person name="Dutkiewicz J."/>
        </authorList>
    </citation>
    <scope>NUCLEOTIDE SEQUENCE [LARGE SCALE GENOMIC DNA]</scope>
    <source>
        <strain evidence="2 3">AB</strain>
    </source>
</reference>
<dbReference type="GO" id="GO:0016758">
    <property type="term" value="F:hexosyltransferase activity"/>
    <property type="evidence" value="ECO:0007669"/>
    <property type="project" value="InterPro"/>
</dbReference>